<feature type="region of interest" description="Disordered" evidence="1">
    <location>
        <begin position="21"/>
        <end position="49"/>
    </location>
</feature>
<dbReference type="AlphaFoldDB" id="A0A9P8GRT6"/>
<evidence type="ECO:0000313" key="2">
    <source>
        <dbReference type="EMBL" id="KAH0238038.1"/>
    </source>
</evidence>
<evidence type="ECO:0000313" key="3">
    <source>
        <dbReference type="Proteomes" id="UP000767238"/>
    </source>
</evidence>
<protein>
    <submittedName>
        <fullName evidence="2">Uncharacterized protein</fullName>
    </submittedName>
</protein>
<name>A0A9P8GRT6_AURME</name>
<accession>A0A9P8GRT6</accession>
<organism evidence="2 3">
    <name type="scientific">Aureobasidium melanogenum</name>
    <name type="common">Aureobasidium pullulans var. melanogenum</name>
    <dbReference type="NCBI Taxonomy" id="46634"/>
    <lineage>
        <taxon>Eukaryota</taxon>
        <taxon>Fungi</taxon>
        <taxon>Dikarya</taxon>
        <taxon>Ascomycota</taxon>
        <taxon>Pezizomycotina</taxon>
        <taxon>Dothideomycetes</taxon>
        <taxon>Dothideomycetidae</taxon>
        <taxon>Dothideales</taxon>
        <taxon>Saccotheciaceae</taxon>
        <taxon>Aureobasidium</taxon>
    </lineage>
</organism>
<reference evidence="2" key="2">
    <citation type="submission" date="2021-08" db="EMBL/GenBank/DDBJ databases">
        <authorList>
            <person name="Gostincar C."/>
            <person name="Sun X."/>
            <person name="Song Z."/>
            <person name="Gunde-Cimerman N."/>
        </authorList>
    </citation>
    <scope>NUCLEOTIDE SEQUENCE</scope>
    <source>
        <strain evidence="2">EXF-8016</strain>
    </source>
</reference>
<feature type="non-terminal residue" evidence="2">
    <location>
        <position position="293"/>
    </location>
</feature>
<dbReference type="Proteomes" id="UP000767238">
    <property type="component" value="Unassembled WGS sequence"/>
</dbReference>
<dbReference type="EMBL" id="JAHFYH010000001">
    <property type="protein sequence ID" value="KAH0238038.1"/>
    <property type="molecule type" value="Genomic_DNA"/>
</dbReference>
<proteinExistence type="predicted"/>
<sequence length="293" mass="29357">LFSPNSARDRIHSSTVIFFSGEESAPPTSSSLLNTSSASPFSFSESGKKIDSRSTASHGVVEVNAARGTRVVLLELEWADSSTSSESARCMTDLRTEDTEAAETRLTSGVGVGSNSSAAGVSSTFSRLLNSSSSTSSSCCSSCCASSSSSASLSAISKFLSNAPCSDSSCSSSSAGCGSSVSSSITGSMTVSGSTSGSGSGSGSGSDSIFLVFLDLVRFGFSSGYFAAFFGLVGSSSTTSSSASGCFSSPSLQLPAIQTALVQAPLRCRTGSESTGTAYMSSSTCEGSCRVGY</sequence>
<reference evidence="2" key="1">
    <citation type="journal article" date="2021" name="J Fungi (Basel)">
        <title>Virulence traits and population genomics of the black yeast Aureobasidium melanogenum.</title>
        <authorList>
            <person name="Cernosa A."/>
            <person name="Sun X."/>
            <person name="Gostincar C."/>
            <person name="Fang C."/>
            <person name="Gunde-Cimerman N."/>
            <person name="Song Z."/>
        </authorList>
    </citation>
    <scope>NUCLEOTIDE SEQUENCE</scope>
    <source>
        <strain evidence="2">EXF-8016</strain>
    </source>
</reference>
<gene>
    <name evidence="2" type="ORF">KCV03_g47</name>
</gene>
<comment type="caution">
    <text evidence="2">The sequence shown here is derived from an EMBL/GenBank/DDBJ whole genome shotgun (WGS) entry which is preliminary data.</text>
</comment>
<feature type="compositionally biased region" description="Low complexity" evidence="1">
    <location>
        <begin position="24"/>
        <end position="45"/>
    </location>
</feature>
<feature type="non-terminal residue" evidence="2">
    <location>
        <position position="1"/>
    </location>
</feature>
<evidence type="ECO:0000256" key="1">
    <source>
        <dbReference type="SAM" id="MobiDB-lite"/>
    </source>
</evidence>